<evidence type="ECO:0000313" key="7">
    <source>
        <dbReference type="Proteomes" id="UP000595101"/>
    </source>
</evidence>
<proteinExistence type="inferred from homology"/>
<evidence type="ECO:0000259" key="5">
    <source>
        <dbReference type="SMART" id="SM00079"/>
    </source>
</evidence>
<dbReference type="GO" id="GO:0015276">
    <property type="term" value="F:ligand-gated monoatomic ion channel activity"/>
    <property type="evidence" value="ECO:0007669"/>
    <property type="project" value="InterPro"/>
</dbReference>
<dbReference type="GeneID" id="60784621"/>
<dbReference type="RefSeq" id="WP_197929750.1">
    <property type="nucleotide sequence ID" value="NZ_CP065745.1"/>
</dbReference>
<dbReference type="SMART" id="SM00062">
    <property type="entry name" value="PBPb"/>
    <property type="match status" value="1"/>
</dbReference>
<dbReference type="Pfam" id="PF00497">
    <property type="entry name" value="SBP_bac_3"/>
    <property type="match status" value="1"/>
</dbReference>
<organism evidence="6 7">
    <name type="scientific">Aeromonas allosaccharophila</name>
    <dbReference type="NCBI Taxonomy" id="656"/>
    <lineage>
        <taxon>Bacteria</taxon>
        <taxon>Pseudomonadati</taxon>
        <taxon>Pseudomonadota</taxon>
        <taxon>Gammaproteobacteria</taxon>
        <taxon>Aeromonadales</taxon>
        <taxon>Aeromonadaceae</taxon>
        <taxon>Aeromonas</taxon>
    </lineage>
</organism>
<feature type="domain" description="Ionotropic glutamate receptor C-terminal" evidence="5">
    <location>
        <begin position="43"/>
        <end position="265"/>
    </location>
</feature>
<dbReference type="InterPro" id="IPR001320">
    <property type="entry name" value="Iontro_rcpt_C"/>
</dbReference>
<gene>
    <name evidence="6" type="ORF">I6G90_03405</name>
</gene>
<protein>
    <submittedName>
        <fullName evidence="6">Transporter substrate-binding domain-containing protein</fullName>
    </submittedName>
</protein>
<dbReference type="KEGG" id="aall:I6G90_03405"/>
<evidence type="ECO:0000256" key="2">
    <source>
        <dbReference type="ARBA" id="ARBA00022729"/>
    </source>
</evidence>
<dbReference type="PANTHER" id="PTHR35936">
    <property type="entry name" value="MEMBRANE-BOUND LYTIC MUREIN TRANSGLYCOSYLASE F"/>
    <property type="match status" value="1"/>
</dbReference>
<dbReference type="PANTHER" id="PTHR35936:SF38">
    <property type="entry name" value="GLUTAMINE-BINDING PERIPLASMIC PROTEIN"/>
    <property type="match status" value="1"/>
</dbReference>
<dbReference type="InterPro" id="IPR001638">
    <property type="entry name" value="Solute-binding_3/MltF_N"/>
</dbReference>
<dbReference type="Proteomes" id="UP000595101">
    <property type="component" value="Chromosome"/>
</dbReference>
<comment type="similarity">
    <text evidence="1">Belongs to the bacterial solute-binding protein 3 family.</text>
</comment>
<evidence type="ECO:0000256" key="3">
    <source>
        <dbReference type="SAM" id="SignalP"/>
    </source>
</evidence>
<evidence type="ECO:0000313" key="6">
    <source>
        <dbReference type="EMBL" id="QPR55498.1"/>
    </source>
</evidence>
<dbReference type="SUPFAM" id="SSF53850">
    <property type="entry name" value="Periplasmic binding protein-like II"/>
    <property type="match status" value="1"/>
</dbReference>
<dbReference type="CDD" id="cd13629">
    <property type="entry name" value="PBP2_Dsm1740"/>
    <property type="match status" value="1"/>
</dbReference>
<feature type="chain" id="PRO_5032332371" evidence="3">
    <location>
        <begin position="29"/>
        <end position="275"/>
    </location>
</feature>
<name>A0A7T2PGR9_9GAMM</name>
<dbReference type="AlphaFoldDB" id="A0A7T2PGR9"/>
<evidence type="ECO:0000259" key="4">
    <source>
        <dbReference type="SMART" id="SM00062"/>
    </source>
</evidence>
<feature type="signal peptide" evidence="3">
    <location>
        <begin position="1"/>
        <end position="28"/>
    </location>
</feature>
<evidence type="ECO:0000256" key="1">
    <source>
        <dbReference type="ARBA" id="ARBA00010333"/>
    </source>
</evidence>
<feature type="domain" description="Solute-binding protein family 3/N-terminal" evidence="4">
    <location>
        <begin position="43"/>
        <end position="266"/>
    </location>
</feature>
<dbReference type="Gene3D" id="3.40.190.10">
    <property type="entry name" value="Periplasmic binding protein-like II"/>
    <property type="match status" value="2"/>
</dbReference>
<sequence>MNLSFKTALSGAAMLFTTLFAPAQFAQAEEPSSTQAQIEQSGTLRVGMSTFAPWAMRDKQGALIGFEIDVAHRLATDNGWQVEFVPTAWDGIIPSLLAKKYDVIIGGLTITPEREKSVRFTQAYSHSGVQLAAASTLAKEKKTVADFNQRGVILAVRRGASPVQVAKAHFPKTTLRQFDDESQVFQEVLNGRAHGALSSSPKPEQEALRHPDALFMPFAKPLAEGSEGFALRKGDDALAEQFNEWIAARQADGWLKARHDYWFKSLAWEAQVANP</sequence>
<accession>A0A7T2PGR9</accession>
<dbReference type="SMART" id="SM00079">
    <property type="entry name" value="PBPe"/>
    <property type="match status" value="1"/>
</dbReference>
<keyword evidence="2 3" id="KW-0732">Signal</keyword>
<dbReference type="GO" id="GO:0016020">
    <property type="term" value="C:membrane"/>
    <property type="evidence" value="ECO:0007669"/>
    <property type="project" value="InterPro"/>
</dbReference>
<reference evidence="6 7" key="1">
    <citation type="submission" date="2020-12" db="EMBL/GenBank/DDBJ databases">
        <title>FDA dAtabase for Regulatory Grade micrObial Sequences (FDA-ARGOS): Supporting development and validation of Infectious Disease Dx tests.</title>
        <authorList>
            <person name="Sproer C."/>
            <person name="Gronow S."/>
            <person name="Severitt S."/>
            <person name="Schroder I."/>
            <person name="Tallon L."/>
            <person name="Sadzewicz L."/>
            <person name="Zhao X."/>
            <person name="Boylan J."/>
            <person name="Ott S."/>
            <person name="Bowen H."/>
            <person name="Vavikolanu K."/>
            <person name="Mehta A."/>
            <person name="Aluvathingal J."/>
            <person name="Nadendla S."/>
            <person name="Lowell S."/>
            <person name="Myers T."/>
            <person name="Yan Y."/>
            <person name="Sichtig H."/>
        </authorList>
    </citation>
    <scope>NUCLEOTIDE SEQUENCE [LARGE SCALE GENOMIC DNA]</scope>
    <source>
        <strain evidence="6 7">FDAARGOS_933</strain>
    </source>
</reference>
<dbReference type="EMBL" id="CP065745">
    <property type="protein sequence ID" value="QPR55498.1"/>
    <property type="molecule type" value="Genomic_DNA"/>
</dbReference>